<dbReference type="GO" id="GO:0016874">
    <property type="term" value="F:ligase activity"/>
    <property type="evidence" value="ECO:0007669"/>
    <property type="project" value="UniProtKB-KW"/>
</dbReference>
<gene>
    <name evidence="3" type="ORF">ORI27_03595</name>
</gene>
<reference evidence="3 4" key="1">
    <citation type="submission" date="2022-11" db="EMBL/GenBank/DDBJ databases">
        <title>Mycobacterium sp. nov.</title>
        <authorList>
            <person name="Papic B."/>
            <person name="Spicic S."/>
            <person name="Duvnjak S."/>
        </authorList>
    </citation>
    <scope>NUCLEOTIDE SEQUENCE [LARGE SCALE GENOMIC DNA]</scope>
    <source>
        <strain evidence="3 4">CVI_P4</strain>
    </source>
</reference>
<keyword evidence="2" id="KW-0812">Transmembrane</keyword>
<feature type="transmembrane region" description="Helical" evidence="2">
    <location>
        <begin position="173"/>
        <end position="192"/>
    </location>
</feature>
<dbReference type="EMBL" id="JAPJDO010000002">
    <property type="protein sequence ID" value="MCX2935769.1"/>
    <property type="molecule type" value="Genomic_DNA"/>
</dbReference>
<protein>
    <submittedName>
        <fullName evidence="3">Phenylacetate--CoA ligase family protein</fullName>
    </submittedName>
</protein>
<evidence type="ECO:0000256" key="1">
    <source>
        <dbReference type="SAM" id="MobiDB-lite"/>
    </source>
</evidence>
<dbReference type="Gene3D" id="3.40.50.12780">
    <property type="entry name" value="N-terminal domain of ligase-like"/>
    <property type="match status" value="1"/>
</dbReference>
<dbReference type="SUPFAM" id="SSF56801">
    <property type="entry name" value="Acetyl-CoA synthetase-like"/>
    <property type="match status" value="1"/>
</dbReference>
<keyword evidence="4" id="KW-1185">Reference proteome</keyword>
<keyword evidence="2" id="KW-0472">Membrane</keyword>
<feature type="compositionally biased region" description="Polar residues" evidence="1">
    <location>
        <begin position="470"/>
        <end position="480"/>
    </location>
</feature>
<feature type="region of interest" description="Disordered" evidence="1">
    <location>
        <begin position="453"/>
        <end position="480"/>
    </location>
</feature>
<keyword evidence="2" id="KW-1133">Transmembrane helix</keyword>
<dbReference type="PANTHER" id="PTHR36932:SF1">
    <property type="entry name" value="CAPSULAR POLYSACCHARIDE BIOSYNTHESIS PROTEIN"/>
    <property type="match status" value="1"/>
</dbReference>
<evidence type="ECO:0000313" key="3">
    <source>
        <dbReference type="EMBL" id="MCX2935769.1"/>
    </source>
</evidence>
<dbReference type="Proteomes" id="UP001300745">
    <property type="component" value="Unassembled WGS sequence"/>
</dbReference>
<dbReference type="InterPro" id="IPR053158">
    <property type="entry name" value="CapK_Type1_Caps_Biosynth"/>
</dbReference>
<accession>A0ABT3S9F5</accession>
<proteinExistence type="predicted"/>
<comment type="caution">
    <text evidence="3">The sequence shown here is derived from an EMBL/GenBank/DDBJ whole genome shotgun (WGS) entry which is preliminary data.</text>
</comment>
<dbReference type="InterPro" id="IPR042099">
    <property type="entry name" value="ANL_N_sf"/>
</dbReference>
<keyword evidence="3" id="KW-0436">Ligase</keyword>
<organism evidence="3 4">
    <name type="scientific">Mycobacterium pinniadriaticum</name>
    <dbReference type="NCBI Taxonomy" id="2994102"/>
    <lineage>
        <taxon>Bacteria</taxon>
        <taxon>Bacillati</taxon>
        <taxon>Actinomycetota</taxon>
        <taxon>Actinomycetes</taxon>
        <taxon>Mycobacteriales</taxon>
        <taxon>Mycobacteriaceae</taxon>
        <taxon>Mycobacterium</taxon>
    </lineage>
</organism>
<dbReference type="PANTHER" id="PTHR36932">
    <property type="entry name" value="CAPSULAR POLYSACCHARIDE BIOSYNTHESIS PROTEIN"/>
    <property type="match status" value="1"/>
</dbReference>
<name>A0ABT3S9F5_9MYCO</name>
<sequence>MRRTFPRQLARIRTTVRVVVIAWEAWRFRRGDDTAIARRQRVRLQALVRHARTASPYYRRLYRDVAPGPVSLASLPVVFKRELMTHFDDWVTDPDITIASLRRDFLSDHSLLGARYLGRYFVATTSGTSGEPAILIHDDAYSALFLFVGRRGEWQFIVRWNFLCGVLRRGLRVAALFVTGGHVGASAAWAFVRRRSTFMADRVRVFSVLRPLPDLVREINEFQPTVLEGYPSAVALLASEQRAGRLMIQPLLAITTGEQLTAAHRGDIESAFGCPVENRYGSAEFPGLSTQCHHGLFHVNSDWYLLEPVDENYQPVAPGVVSHTVLLTDLANRVQPLIRYDLGDRVKLAATPCACGNRLPAITVEGRTSDLLSFAGPDETAVTVLPLALVEVIEETPGVHRCQAIRTSARSLRVRLEMSSDADPEQMWRALDERLQAFFASLGTAPIVVEQAAEAPGPDPRTGKFHQVWSDRSSSQGPPA</sequence>
<evidence type="ECO:0000256" key="2">
    <source>
        <dbReference type="SAM" id="Phobius"/>
    </source>
</evidence>
<dbReference type="RefSeq" id="WP_265995132.1">
    <property type="nucleotide sequence ID" value="NZ_JAPJDN010000002.1"/>
</dbReference>
<evidence type="ECO:0000313" key="4">
    <source>
        <dbReference type="Proteomes" id="UP001300745"/>
    </source>
</evidence>